<dbReference type="PROSITE" id="PS50188">
    <property type="entry name" value="B302_SPRY"/>
    <property type="match status" value="1"/>
</dbReference>
<name>A0A8S1Y162_PAROT</name>
<feature type="domain" description="B30.2/SPRY" evidence="1">
    <location>
        <begin position="167"/>
        <end position="352"/>
    </location>
</feature>
<dbReference type="OrthoDB" id="282970at2759"/>
<gene>
    <name evidence="2" type="ORF">POCTA_138.1.T1410045</name>
</gene>
<dbReference type="InterPro" id="IPR001870">
    <property type="entry name" value="B30.2/SPRY"/>
</dbReference>
<comment type="caution">
    <text evidence="2">The sequence shown here is derived from an EMBL/GenBank/DDBJ whole genome shotgun (WGS) entry which is preliminary data.</text>
</comment>
<evidence type="ECO:0000313" key="2">
    <source>
        <dbReference type="EMBL" id="CAD8207470.1"/>
    </source>
</evidence>
<dbReference type="InterPro" id="IPR003877">
    <property type="entry name" value="SPRY_dom"/>
</dbReference>
<dbReference type="Proteomes" id="UP000683925">
    <property type="component" value="Unassembled WGS sequence"/>
</dbReference>
<dbReference type="Pfam" id="PF00622">
    <property type="entry name" value="SPRY"/>
    <property type="match status" value="1"/>
</dbReference>
<proteinExistence type="predicted"/>
<evidence type="ECO:0000313" key="3">
    <source>
        <dbReference type="Proteomes" id="UP000683925"/>
    </source>
</evidence>
<dbReference type="PANTHER" id="PTHR12245:SF5">
    <property type="entry name" value="SPRY DOMAIN-CONTAINING SOCS BOX PROTEIN 3"/>
    <property type="match status" value="1"/>
</dbReference>
<dbReference type="PANTHER" id="PTHR12245">
    <property type="entry name" value="SPRY DOMAIN CONTAINING SOCS BOX PROTEIN"/>
    <property type="match status" value="1"/>
</dbReference>
<dbReference type="OMA" id="SVICECT"/>
<dbReference type="CDD" id="cd11709">
    <property type="entry name" value="SPRY"/>
    <property type="match status" value="1"/>
</dbReference>
<protein>
    <recommendedName>
        <fullName evidence="1">B30.2/SPRY domain-containing protein</fullName>
    </recommendedName>
</protein>
<dbReference type="SMART" id="SM00449">
    <property type="entry name" value="SPRY"/>
    <property type="match status" value="1"/>
</dbReference>
<dbReference type="InterPro" id="IPR050672">
    <property type="entry name" value="FBXO45-Fsn/SPSB_families"/>
</dbReference>
<sequence>MSGYEINLFQPKPEHHYICLVCNKIVKDPRECGWCGQMYCNECVAQKPICQSSCCPKGVPQQYNKLQGAMLKVYKNLTLTCPNLKCKKLFTIIDFEQHLTECAKQKCQNYDVCNNFLTLEKNIQQLYCSVICECTVSLFNNAGASRKQYEIIKQYVSQLPTSPSQIQSRQNQIIQQQSVMGDGSIIFKWDKNKCFDGLLLSMGDLYVQIKDGQYNFRTALGDMPIEGGVHYWEIEVDSKTDAEFKIGVFVGNNVKLDVAFCDSVQGFAYYGQGSLRNGQAVGQQYGKKFRNECVIGVYLNMNNGTLAFSLNADYQGIAFRSELLKKGPIYPAVAMVHAGGCILKSGIPIPKYMEQ</sequence>
<dbReference type="AlphaFoldDB" id="A0A8S1Y162"/>
<reference evidence="2" key="1">
    <citation type="submission" date="2021-01" db="EMBL/GenBank/DDBJ databases">
        <authorList>
            <consortium name="Genoscope - CEA"/>
            <person name="William W."/>
        </authorList>
    </citation>
    <scope>NUCLEOTIDE SEQUENCE</scope>
</reference>
<evidence type="ECO:0000259" key="1">
    <source>
        <dbReference type="PROSITE" id="PS50188"/>
    </source>
</evidence>
<organism evidence="2 3">
    <name type="scientific">Paramecium octaurelia</name>
    <dbReference type="NCBI Taxonomy" id="43137"/>
    <lineage>
        <taxon>Eukaryota</taxon>
        <taxon>Sar</taxon>
        <taxon>Alveolata</taxon>
        <taxon>Ciliophora</taxon>
        <taxon>Intramacronucleata</taxon>
        <taxon>Oligohymenophorea</taxon>
        <taxon>Peniculida</taxon>
        <taxon>Parameciidae</taxon>
        <taxon>Paramecium</taxon>
    </lineage>
</organism>
<accession>A0A8S1Y162</accession>
<keyword evidence="3" id="KW-1185">Reference proteome</keyword>
<dbReference type="EMBL" id="CAJJDP010000142">
    <property type="protein sequence ID" value="CAD8207470.1"/>
    <property type="molecule type" value="Genomic_DNA"/>
</dbReference>